<evidence type="ECO:0000313" key="4">
    <source>
        <dbReference type="Proteomes" id="UP000239590"/>
    </source>
</evidence>
<dbReference type="Proteomes" id="UP000239590">
    <property type="component" value="Unassembled WGS sequence"/>
</dbReference>
<evidence type="ECO:0000313" key="3">
    <source>
        <dbReference type="EMBL" id="PQA52738.1"/>
    </source>
</evidence>
<dbReference type="PANTHER" id="PTHR34136:SF1">
    <property type="entry name" value="UDP-N-ACETYL-D-MANNOSAMINURONIC ACID TRANSFERASE"/>
    <property type="match status" value="1"/>
</dbReference>
<comment type="caution">
    <text evidence="3">The sequence shown here is derived from an EMBL/GenBank/DDBJ whole genome shotgun (WGS) entry which is preliminary data.</text>
</comment>
<accession>A0A2S7IEG0</accession>
<dbReference type="AlphaFoldDB" id="A0A2S7IEG0"/>
<keyword evidence="1" id="KW-0328">Glycosyltransferase</keyword>
<reference evidence="4" key="1">
    <citation type="submission" date="2018-02" db="EMBL/GenBank/DDBJ databases">
        <title>Genome sequencing of Solimonas sp. HR-BB.</title>
        <authorList>
            <person name="Lee Y."/>
            <person name="Jeon C.O."/>
        </authorList>
    </citation>
    <scope>NUCLEOTIDE SEQUENCE [LARGE SCALE GENOMIC DNA]</scope>
    <source>
        <strain evidence="4">HR-U</strain>
    </source>
</reference>
<protein>
    <submittedName>
        <fullName evidence="3">Glycosyltransferase</fullName>
    </submittedName>
</protein>
<dbReference type="PANTHER" id="PTHR34136">
    <property type="match status" value="1"/>
</dbReference>
<dbReference type="NCBIfam" id="TIGR00696">
    <property type="entry name" value="wecG_tagA_cpsF"/>
    <property type="match status" value="1"/>
</dbReference>
<evidence type="ECO:0000256" key="2">
    <source>
        <dbReference type="ARBA" id="ARBA00022679"/>
    </source>
</evidence>
<dbReference type="Pfam" id="PF03808">
    <property type="entry name" value="Glyco_tran_WecG"/>
    <property type="match status" value="1"/>
</dbReference>
<evidence type="ECO:0000256" key="1">
    <source>
        <dbReference type="ARBA" id="ARBA00022676"/>
    </source>
</evidence>
<proteinExistence type="predicted"/>
<dbReference type="GO" id="GO:0016758">
    <property type="term" value="F:hexosyltransferase activity"/>
    <property type="evidence" value="ECO:0007669"/>
    <property type="project" value="TreeGrafter"/>
</dbReference>
<gene>
    <name evidence="3" type="ORF">C5O19_25730</name>
</gene>
<keyword evidence="4" id="KW-1185">Reference proteome</keyword>
<dbReference type="OrthoDB" id="9771846at2"/>
<dbReference type="EMBL" id="PTRA01000013">
    <property type="protein sequence ID" value="PQA52738.1"/>
    <property type="molecule type" value="Genomic_DNA"/>
</dbReference>
<keyword evidence="2 3" id="KW-0808">Transferase</keyword>
<organism evidence="3 4">
    <name type="scientific">Siphonobacter curvatus</name>
    <dbReference type="NCBI Taxonomy" id="2094562"/>
    <lineage>
        <taxon>Bacteria</taxon>
        <taxon>Pseudomonadati</taxon>
        <taxon>Bacteroidota</taxon>
        <taxon>Cytophagia</taxon>
        <taxon>Cytophagales</taxon>
        <taxon>Cytophagaceae</taxon>
        <taxon>Siphonobacter</taxon>
    </lineage>
</organism>
<dbReference type="RefSeq" id="WP_104716241.1">
    <property type="nucleotide sequence ID" value="NZ_PTRA01000013.1"/>
</dbReference>
<sequence>MKKFLLSININLGEYDSFLNRIVYNASENISSYVCVANVHMLVEAYNNQSFAEIVNNADLITPDGMPLTWGLKLVHGIRQERVAGMDLLPDLLSLASKHKLPVYFYGGTQAMLDQTEIYVSENYPDLQLAGMYSPPFRVLTSQEEHQVINSINGSGAKIVFVALGCPKQEKWMASMKGYINATMIGIGGALPVMIGMQKRAPEWMQRTSLEWLYRLSQEPKRLFKRYAVTNSMYLLLLAKELFSRKTLKSI</sequence>
<dbReference type="CDD" id="cd06533">
    <property type="entry name" value="Glyco_transf_WecG_TagA"/>
    <property type="match status" value="1"/>
</dbReference>
<name>A0A2S7IEG0_9BACT</name>
<dbReference type="InterPro" id="IPR004629">
    <property type="entry name" value="WecG_TagA_CpsF"/>
</dbReference>